<accession>A0A1J4SCH7</accession>
<dbReference type="Pfam" id="PF01261">
    <property type="entry name" value="AP_endonuc_2"/>
    <property type="match status" value="1"/>
</dbReference>
<evidence type="ECO:0000259" key="1">
    <source>
        <dbReference type="Pfam" id="PF01261"/>
    </source>
</evidence>
<dbReference type="STRING" id="1817893.AUJ66_04195"/>
<gene>
    <name evidence="2" type="ORF">AUJ66_04195</name>
</gene>
<name>A0A1J4SCH7_9BACT</name>
<dbReference type="InterPro" id="IPR050312">
    <property type="entry name" value="IolE/XylAMocC-like"/>
</dbReference>
<comment type="caution">
    <text evidence="2">The sequence shown here is derived from an EMBL/GenBank/DDBJ whole genome shotgun (WGS) entry which is preliminary data.</text>
</comment>
<dbReference type="PANTHER" id="PTHR12110">
    <property type="entry name" value="HYDROXYPYRUVATE ISOMERASE"/>
    <property type="match status" value="1"/>
</dbReference>
<dbReference type="SUPFAM" id="SSF51658">
    <property type="entry name" value="Xylose isomerase-like"/>
    <property type="match status" value="1"/>
</dbReference>
<dbReference type="Proteomes" id="UP000182278">
    <property type="component" value="Unassembled WGS sequence"/>
</dbReference>
<dbReference type="InterPro" id="IPR013022">
    <property type="entry name" value="Xyl_isomerase-like_TIM-brl"/>
</dbReference>
<dbReference type="InterPro" id="IPR036237">
    <property type="entry name" value="Xyl_isomerase-like_sf"/>
</dbReference>
<evidence type="ECO:0000313" key="2">
    <source>
        <dbReference type="EMBL" id="OIN97161.1"/>
    </source>
</evidence>
<evidence type="ECO:0000313" key="3">
    <source>
        <dbReference type="Proteomes" id="UP000182278"/>
    </source>
</evidence>
<reference evidence="2 3" key="1">
    <citation type="journal article" date="2016" name="Environ. Microbiol.">
        <title>Genomic resolution of a cold subsurface aquifer community provides metabolic insights for novel microbes adapted to high CO concentrations.</title>
        <authorList>
            <person name="Probst A.J."/>
            <person name="Castelle C.J."/>
            <person name="Singh A."/>
            <person name="Brown C.T."/>
            <person name="Anantharaman K."/>
            <person name="Sharon I."/>
            <person name="Hug L.A."/>
            <person name="Burstein D."/>
            <person name="Emerson J.B."/>
            <person name="Thomas B.C."/>
            <person name="Banfield J.F."/>
        </authorList>
    </citation>
    <scope>NUCLEOTIDE SEQUENCE [LARGE SCALE GENOMIC DNA]</scope>
    <source>
        <strain evidence="2">CG1_02_38_46</strain>
    </source>
</reference>
<feature type="domain" description="Xylose isomerase-like TIM barrel" evidence="1">
    <location>
        <begin position="22"/>
        <end position="275"/>
    </location>
</feature>
<dbReference type="Gene3D" id="3.20.20.150">
    <property type="entry name" value="Divalent-metal-dependent TIM barrel enzymes"/>
    <property type="match status" value="1"/>
</dbReference>
<dbReference type="AlphaFoldDB" id="A0A1J4SCH7"/>
<dbReference type="EMBL" id="MNUO01000062">
    <property type="protein sequence ID" value="OIN97161.1"/>
    <property type="molecule type" value="Genomic_DNA"/>
</dbReference>
<sequence length="286" mass="31593">MENEILPLGVMTNVGLDALPHLEKVKNLGLHTCQLGNPPDEYVYGERADELTQKLKDAIKKTGVKISSVFIMYKGHIWDLIDGPKTIGLVPEQTRAPRVVHACAMSNWAKKVGIGVVTSHIGFIPIDAASLQYKGFIETMKAFVSFCKANGQMFAFETGQEPPKVLRRTIDDIGMDNVRVNLDSANILLYGMGKPMEAVEAFGEFVVNTHIKDGKWPTEPGKLGHEYPIGDGDVHYEEVLPALYKKGFRGPLTIEREISGEQQITDIKKAMKIMEDIKSKLLKGGG</sequence>
<organism evidence="2 3">
    <name type="scientific">Candidatus Desantisbacteria bacterium CG1_02_38_46</name>
    <dbReference type="NCBI Taxonomy" id="1817893"/>
    <lineage>
        <taxon>Bacteria</taxon>
        <taxon>Candidatus Desantisiibacteriota</taxon>
    </lineage>
</organism>
<proteinExistence type="predicted"/>
<protein>
    <recommendedName>
        <fullName evidence="1">Xylose isomerase-like TIM barrel domain-containing protein</fullName>
    </recommendedName>
</protein>